<dbReference type="Proteomes" id="UP000288804">
    <property type="component" value="Chromosome"/>
</dbReference>
<evidence type="ECO:0000313" key="1">
    <source>
        <dbReference type="EMBL" id="QAX77599.1"/>
    </source>
</evidence>
<name>A0ABX5QW69_9GAMM</name>
<organism evidence="1 2">
    <name type="scientific">Yersinia hibernica</name>
    <dbReference type="NCBI Taxonomy" id="2339259"/>
    <lineage>
        <taxon>Bacteria</taxon>
        <taxon>Pseudomonadati</taxon>
        <taxon>Pseudomonadota</taxon>
        <taxon>Gammaproteobacteria</taxon>
        <taxon>Enterobacterales</taxon>
        <taxon>Yersiniaceae</taxon>
        <taxon>Yersinia</taxon>
    </lineage>
</organism>
<dbReference type="RefSeq" id="WP_129195555.1">
    <property type="nucleotide sequence ID" value="NZ_CABHXI010000020.1"/>
</dbReference>
<accession>A0ABX5QW69</accession>
<sequence length="72" mass="8169">MLQLKGNVGIFYYLVNVGLIRHLAGLSHNPCDFNPIEMMSTKPKNNLLAPIIDDTYPFKIYANYSIDMVDCC</sequence>
<protein>
    <submittedName>
        <fullName evidence="1">Uncharacterized protein</fullName>
    </submittedName>
</protein>
<dbReference type="EMBL" id="CP032487">
    <property type="protein sequence ID" value="QAX77599.1"/>
    <property type="molecule type" value="Genomic_DNA"/>
</dbReference>
<evidence type="ECO:0000313" key="2">
    <source>
        <dbReference type="Proteomes" id="UP000288804"/>
    </source>
</evidence>
<keyword evidence="2" id="KW-1185">Reference proteome</keyword>
<gene>
    <name evidence="1" type="ORF">D5F51_02925</name>
</gene>
<proteinExistence type="predicted"/>
<reference evidence="2" key="1">
    <citation type="submission" date="2018-09" db="EMBL/GenBank/DDBJ databases">
        <title>Yersinia hibernicus sp. nov.</title>
        <authorList>
            <person name="Nguyen S.V."/>
            <person name="Mundanda D.M."/>
            <person name="Anes J."/>
            <person name="Fanning S."/>
        </authorList>
    </citation>
    <scope>NUCLEOTIDE SEQUENCE [LARGE SCALE GENOMIC DNA]</scope>
    <source>
        <strain evidence="2">CFS1934</strain>
    </source>
</reference>